<dbReference type="PANTHER" id="PTHR37292">
    <property type="entry name" value="VNG6097C"/>
    <property type="match status" value="1"/>
</dbReference>
<comment type="caution">
    <text evidence="2">The sequence shown here is derived from an EMBL/GenBank/DDBJ whole genome shotgun (WGS) entry which is preliminary data.</text>
</comment>
<protein>
    <submittedName>
        <fullName evidence="2">Uncharacterized protein DUF262</fullName>
    </submittedName>
</protein>
<evidence type="ECO:0000313" key="3">
    <source>
        <dbReference type="Proteomes" id="UP000249819"/>
    </source>
</evidence>
<evidence type="ECO:0000313" key="2">
    <source>
        <dbReference type="EMBL" id="RAJ77252.1"/>
    </source>
</evidence>
<dbReference type="PANTHER" id="PTHR37292:SF2">
    <property type="entry name" value="DUF262 DOMAIN-CONTAINING PROTEIN"/>
    <property type="match status" value="1"/>
</dbReference>
<reference evidence="2 3" key="1">
    <citation type="submission" date="2018-06" db="EMBL/GenBank/DDBJ databases">
        <title>Genomic Encyclopedia of Archaeal and Bacterial Type Strains, Phase II (KMG-II): from individual species to whole genera.</title>
        <authorList>
            <person name="Goeker M."/>
        </authorList>
    </citation>
    <scope>NUCLEOTIDE SEQUENCE [LARGE SCALE GENOMIC DNA]</scope>
    <source>
        <strain evidence="2 3">DSM 29821</strain>
    </source>
</reference>
<gene>
    <name evidence="2" type="ORF">CLV59_10717</name>
</gene>
<dbReference type="AlphaFoldDB" id="A0A327VZN2"/>
<evidence type="ECO:0000259" key="1">
    <source>
        <dbReference type="Pfam" id="PF03235"/>
    </source>
</evidence>
<dbReference type="Pfam" id="PF03235">
    <property type="entry name" value="GmrSD_N"/>
    <property type="match status" value="1"/>
</dbReference>
<keyword evidence="3" id="KW-1185">Reference proteome</keyword>
<dbReference type="InterPro" id="IPR004919">
    <property type="entry name" value="GmrSD_N"/>
</dbReference>
<organism evidence="2 3">
    <name type="scientific">Chitinophaga dinghuensis</name>
    <dbReference type="NCBI Taxonomy" id="1539050"/>
    <lineage>
        <taxon>Bacteria</taxon>
        <taxon>Pseudomonadati</taxon>
        <taxon>Bacteroidota</taxon>
        <taxon>Chitinophagia</taxon>
        <taxon>Chitinophagales</taxon>
        <taxon>Chitinophagaceae</taxon>
        <taxon>Chitinophaga</taxon>
    </lineage>
</organism>
<proteinExistence type="predicted"/>
<feature type="domain" description="GmrSD restriction endonucleases N-terminal" evidence="1">
    <location>
        <begin position="18"/>
        <end position="188"/>
    </location>
</feature>
<accession>A0A327VZN2</accession>
<dbReference type="EMBL" id="QLMA01000007">
    <property type="protein sequence ID" value="RAJ77252.1"/>
    <property type="molecule type" value="Genomic_DNA"/>
</dbReference>
<name>A0A327VZN2_9BACT</name>
<dbReference type="Proteomes" id="UP000249819">
    <property type="component" value="Unassembled WGS sequence"/>
</dbReference>
<sequence length="506" mass="58065">MQKIEVDIDLHTLYDESKSQNEVEKVLVLDGQQRLQTLYCIYHGFLKSDAGVLKEAYLDITSINVDTITEQIYNLQFVDARTPESLPLFRVKDLLSKYEKTASEDISDKVNEELDGILNESADEKKTRERIVRKNISKLRSILTEDVHFWIEELDGTVNEYPYKTILEIFVRVNSGGTKLDASDLMFAAMKELSANIEENLEDAALLLSNGNINFEIDTILKAILLINGKGATVDPQKFKGGEGITLVNSIDGNWDSNYLPAFQALRDFIITDLKLDNSKIIRSYNSLVPILIYLYFNPAATPENKSRLKAFYYKAQIFNWFSSQTDGVLEAIFNRTLKSCAGKDFPLSDIQEYFVNSRHTRINFDMAVLEDHSLRFFFLHLLYVETNSSSAFNVKLKNNAPHVDHIYPKSKLGKEPLLIDAKDINHIGNYRLVGASDNIRKRAEDPESYFTNLKNSGISIQKHLLVEEYSDDPAKLKMDRKEYLKFKQKRTMKIFEILEPIINFV</sequence>